<dbReference type="PANTHER" id="PTHR36222">
    <property type="entry name" value="SERINE PROTEASE INHIBITOR RV3364C"/>
    <property type="match status" value="1"/>
</dbReference>
<proteinExistence type="predicted"/>
<evidence type="ECO:0000313" key="4">
    <source>
        <dbReference type="Proteomes" id="UP000305238"/>
    </source>
</evidence>
<feature type="domain" description="Roadblock/LAMTOR2" evidence="2">
    <location>
        <begin position="33"/>
        <end position="124"/>
    </location>
</feature>
<sequence length="204" mass="19920">MTIPPPSAALPPSVLVGPGVTSASAGPSREGLGWLLEDFRNQVPGITGAFLVPRDGLVLAAAGLSTDEADTAAAVAAALYSAGGAAGQITSPPAGDVQQIIVEHDTQTLILMNTPDQHHDAAAQAAEAGPGAAGSGAVVGCVLGVLVRPDAQTGLVSHGMTMLIESVARHMVTAARTASGAGAPAPAPSGDGAGLRSEGRGDEQ</sequence>
<dbReference type="EMBL" id="VCKZ01000110">
    <property type="protein sequence ID" value="TMR38181.1"/>
    <property type="molecule type" value="Genomic_DNA"/>
</dbReference>
<keyword evidence="4" id="KW-1185">Reference proteome</keyword>
<feature type="region of interest" description="Disordered" evidence="1">
    <location>
        <begin position="178"/>
        <end position="204"/>
    </location>
</feature>
<evidence type="ECO:0000256" key="1">
    <source>
        <dbReference type="SAM" id="MobiDB-lite"/>
    </source>
</evidence>
<dbReference type="InterPro" id="IPR004942">
    <property type="entry name" value="Roadblock/LAMTOR2_dom"/>
</dbReference>
<gene>
    <name evidence="3" type="ORF">ETD96_16980</name>
</gene>
<dbReference type="Proteomes" id="UP000305238">
    <property type="component" value="Unassembled WGS sequence"/>
</dbReference>
<accession>A0A5S4H0F8</accession>
<evidence type="ECO:0000259" key="2">
    <source>
        <dbReference type="SMART" id="SM00960"/>
    </source>
</evidence>
<reference evidence="3 4" key="1">
    <citation type="submission" date="2019-05" db="EMBL/GenBank/DDBJ databases">
        <title>Draft genome sequence of Actinomadura geliboluensis A8036.</title>
        <authorList>
            <person name="Saricaoglu S."/>
            <person name="Isik K."/>
        </authorList>
    </citation>
    <scope>NUCLEOTIDE SEQUENCE [LARGE SCALE GENOMIC DNA]</scope>
    <source>
        <strain evidence="3 4">A8036</strain>
    </source>
</reference>
<dbReference type="SUPFAM" id="SSF103196">
    <property type="entry name" value="Roadblock/LC7 domain"/>
    <property type="match status" value="1"/>
</dbReference>
<dbReference type="PANTHER" id="PTHR36222:SF1">
    <property type="entry name" value="SERINE PROTEASE INHIBITOR RV3364C"/>
    <property type="match status" value="1"/>
</dbReference>
<dbReference type="InterPro" id="IPR053141">
    <property type="entry name" value="Mycobact_SerProt_Inhib_Rv3364c"/>
</dbReference>
<name>A0A5S4H0F8_9ACTN</name>
<comment type="caution">
    <text evidence="3">The sequence shown here is derived from an EMBL/GenBank/DDBJ whole genome shotgun (WGS) entry which is preliminary data.</text>
</comment>
<protein>
    <submittedName>
        <fullName evidence="3">Roadblock/LC7 domain-containing protein</fullName>
    </submittedName>
</protein>
<dbReference type="OrthoDB" id="5187023at2"/>
<dbReference type="SMART" id="SM00960">
    <property type="entry name" value="Robl_LC7"/>
    <property type="match status" value="1"/>
</dbReference>
<feature type="compositionally biased region" description="Low complexity" evidence="1">
    <location>
        <begin position="178"/>
        <end position="190"/>
    </location>
</feature>
<dbReference type="AlphaFoldDB" id="A0A5S4H0F8"/>
<dbReference type="Gene3D" id="3.30.450.30">
    <property type="entry name" value="Dynein light chain 2a, cytoplasmic"/>
    <property type="match status" value="1"/>
</dbReference>
<evidence type="ECO:0000313" key="3">
    <source>
        <dbReference type="EMBL" id="TMR38181.1"/>
    </source>
</evidence>
<dbReference type="Pfam" id="PF03259">
    <property type="entry name" value="Robl_LC7"/>
    <property type="match status" value="1"/>
</dbReference>
<organism evidence="3 4">
    <name type="scientific">Actinomadura geliboluensis</name>
    <dbReference type="NCBI Taxonomy" id="882440"/>
    <lineage>
        <taxon>Bacteria</taxon>
        <taxon>Bacillati</taxon>
        <taxon>Actinomycetota</taxon>
        <taxon>Actinomycetes</taxon>
        <taxon>Streptosporangiales</taxon>
        <taxon>Thermomonosporaceae</taxon>
        <taxon>Actinomadura</taxon>
    </lineage>
</organism>